<dbReference type="EMBL" id="BGPR01001021">
    <property type="protein sequence ID" value="GBM43198.1"/>
    <property type="molecule type" value="Genomic_DNA"/>
</dbReference>
<evidence type="ECO:0000313" key="3">
    <source>
        <dbReference type="Proteomes" id="UP000499080"/>
    </source>
</evidence>
<name>A0A4Y2FRS9_ARAVE</name>
<accession>A0A4Y2FRS9</accession>
<comment type="caution">
    <text evidence="2">The sequence shown here is derived from an EMBL/GenBank/DDBJ whole genome shotgun (WGS) entry which is preliminary data.</text>
</comment>
<evidence type="ECO:0000313" key="2">
    <source>
        <dbReference type="EMBL" id="GBM43198.1"/>
    </source>
</evidence>
<keyword evidence="3" id="KW-1185">Reference proteome</keyword>
<feature type="compositionally biased region" description="Polar residues" evidence="1">
    <location>
        <begin position="14"/>
        <end position="24"/>
    </location>
</feature>
<proteinExistence type="predicted"/>
<feature type="region of interest" description="Disordered" evidence="1">
    <location>
        <begin position="1"/>
        <end position="26"/>
    </location>
</feature>
<reference evidence="2 3" key="1">
    <citation type="journal article" date="2019" name="Sci. Rep.">
        <title>Orb-weaving spider Araneus ventricosus genome elucidates the spidroin gene catalogue.</title>
        <authorList>
            <person name="Kono N."/>
            <person name="Nakamura H."/>
            <person name="Ohtoshi R."/>
            <person name="Moran D.A.P."/>
            <person name="Shinohara A."/>
            <person name="Yoshida Y."/>
            <person name="Fujiwara M."/>
            <person name="Mori M."/>
            <person name="Tomita M."/>
            <person name="Arakawa K."/>
        </authorList>
    </citation>
    <scope>NUCLEOTIDE SEQUENCE [LARGE SCALE GENOMIC DNA]</scope>
</reference>
<evidence type="ECO:0000256" key="1">
    <source>
        <dbReference type="SAM" id="MobiDB-lite"/>
    </source>
</evidence>
<dbReference type="Proteomes" id="UP000499080">
    <property type="component" value="Unassembled WGS sequence"/>
</dbReference>
<organism evidence="2 3">
    <name type="scientific">Araneus ventricosus</name>
    <name type="common">Orbweaver spider</name>
    <name type="synonym">Epeira ventricosa</name>
    <dbReference type="NCBI Taxonomy" id="182803"/>
    <lineage>
        <taxon>Eukaryota</taxon>
        <taxon>Metazoa</taxon>
        <taxon>Ecdysozoa</taxon>
        <taxon>Arthropoda</taxon>
        <taxon>Chelicerata</taxon>
        <taxon>Arachnida</taxon>
        <taxon>Araneae</taxon>
        <taxon>Araneomorphae</taxon>
        <taxon>Entelegynae</taxon>
        <taxon>Araneoidea</taxon>
        <taxon>Araneidae</taxon>
        <taxon>Araneus</taxon>
    </lineage>
</organism>
<sequence>MKSLSRSHTGKNRCPTSEGSSSQPAAPLNCFGSDIPIVLTSLQEKGESLMGQGQKNSKCRTVTLIACDDPEKKVISLSSTASSVLGLLPFLQSCDQGARGPPEKNLPAYNLSSFPIRLSPFFFNEVRTVRTSLPKQYRSATGCEELASLAGNRFLLVWFLEIDFTVRQKYQCRW</sequence>
<protein>
    <submittedName>
        <fullName evidence="2">Uncharacterized protein</fullName>
    </submittedName>
</protein>
<gene>
    <name evidence="2" type="ORF">AVEN_50115_1</name>
</gene>
<dbReference type="AlphaFoldDB" id="A0A4Y2FRS9"/>